<proteinExistence type="predicted"/>
<protein>
    <submittedName>
        <fullName evidence="8">PTS system oligo-beta-mannoside-specific EIIB component</fullName>
        <ecNumber evidence="8">2.7.1.205</ecNumber>
    </submittedName>
</protein>
<dbReference type="PROSITE" id="PS51100">
    <property type="entry name" value="PTS_EIIB_TYPE_3"/>
    <property type="match status" value="1"/>
</dbReference>
<dbReference type="PANTHER" id="PTHR34581:SF2">
    <property type="entry name" value="PTS SYSTEM N,N'-DIACETYLCHITOBIOSE-SPECIFIC EIIB COMPONENT"/>
    <property type="match status" value="1"/>
</dbReference>
<dbReference type="Gene3D" id="3.40.50.2300">
    <property type="match status" value="1"/>
</dbReference>
<feature type="domain" description="PTS EIIB type-3" evidence="7">
    <location>
        <begin position="1"/>
        <end position="100"/>
    </location>
</feature>
<keyword evidence="4 8" id="KW-0808">Transferase</keyword>
<dbReference type="GO" id="GO:0008982">
    <property type="term" value="F:protein-N(PI)-phosphohistidine-sugar phosphotransferase activity"/>
    <property type="evidence" value="ECO:0007669"/>
    <property type="project" value="InterPro"/>
</dbReference>
<dbReference type="Pfam" id="PF02302">
    <property type="entry name" value="PTS_IIB"/>
    <property type="match status" value="1"/>
</dbReference>
<name>A0A645AJV0_9ZZZZ</name>
<sequence length="100" mass="10817">MKKIVLLCAAGMSTSLLVTKMQAAADKSGFACEIRAYGVAQAPTVIPEADVVLLGPQVKYTLAKFQKEYADKKIAAIDMRVYGMVDGEKALEQARTIMEC</sequence>
<keyword evidence="1" id="KW-0813">Transport</keyword>
<evidence type="ECO:0000256" key="6">
    <source>
        <dbReference type="ARBA" id="ARBA00022777"/>
    </source>
</evidence>
<evidence type="ECO:0000256" key="5">
    <source>
        <dbReference type="ARBA" id="ARBA00022683"/>
    </source>
</evidence>
<dbReference type="PANTHER" id="PTHR34581">
    <property type="entry name" value="PTS SYSTEM N,N'-DIACETYLCHITOBIOSE-SPECIFIC EIIB COMPONENT"/>
    <property type="match status" value="1"/>
</dbReference>
<evidence type="ECO:0000313" key="8">
    <source>
        <dbReference type="EMBL" id="MPM53307.1"/>
    </source>
</evidence>
<dbReference type="CDD" id="cd05564">
    <property type="entry name" value="PTS_IIB_chitobiose_lichenan"/>
    <property type="match status" value="1"/>
</dbReference>
<organism evidence="8">
    <name type="scientific">bioreactor metagenome</name>
    <dbReference type="NCBI Taxonomy" id="1076179"/>
    <lineage>
        <taxon>unclassified sequences</taxon>
        <taxon>metagenomes</taxon>
        <taxon>ecological metagenomes</taxon>
    </lineage>
</organism>
<evidence type="ECO:0000256" key="4">
    <source>
        <dbReference type="ARBA" id="ARBA00022679"/>
    </source>
</evidence>
<keyword evidence="6" id="KW-0418">Kinase</keyword>
<dbReference type="GO" id="GO:0016301">
    <property type="term" value="F:kinase activity"/>
    <property type="evidence" value="ECO:0007669"/>
    <property type="project" value="UniProtKB-KW"/>
</dbReference>
<keyword evidence="3" id="KW-0762">Sugar transport</keyword>
<gene>
    <name evidence="8" type="primary">gmuB</name>
    <name evidence="8" type="ORF">SDC9_100074</name>
</gene>
<evidence type="ECO:0000256" key="3">
    <source>
        <dbReference type="ARBA" id="ARBA00022597"/>
    </source>
</evidence>
<dbReference type="InterPro" id="IPR036095">
    <property type="entry name" value="PTS_EIIB-like_sf"/>
</dbReference>
<dbReference type="SUPFAM" id="SSF52794">
    <property type="entry name" value="PTS system IIB component-like"/>
    <property type="match status" value="1"/>
</dbReference>
<reference evidence="8" key="1">
    <citation type="submission" date="2019-08" db="EMBL/GenBank/DDBJ databases">
        <authorList>
            <person name="Kucharzyk K."/>
            <person name="Murdoch R.W."/>
            <person name="Higgins S."/>
            <person name="Loffler F."/>
        </authorList>
    </citation>
    <scope>NUCLEOTIDE SEQUENCE</scope>
</reference>
<dbReference type="GO" id="GO:0009401">
    <property type="term" value="P:phosphoenolpyruvate-dependent sugar phosphotransferase system"/>
    <property type="evidence" value="ECO:0007669"/>
    <property type="project" value="UniProtKB-KW"/>
</dbReference>
<keyword evidence="5" id="KW-0598">Phosphotransferase system</keyword>
<evidence type="ECO:0000256" key="1">
    <source>
        <dbReference type="ARBA" id="ARBA00022448"/>
    </source>
</evidence>
<dbReference type="InterPro" id="IPR051819">
    <property type="entry name" value="PTS_sugar-specific_EIIB"/>
</dbReference>
<keyword evidence="2" id="KW-0597">Phosphoprotein</keyword>
<comment type="caution">
    <text evidence="8">The sequence shown here is derived from an EMBL/GenBank/DDBJ whole genome shotgun (WGS) entry which is preliminary data.</text>
</comment>
<dbReference type="EC" id="2.7.1.205" evidence="8"/>
<dbReference type="EMBL" id="VSSQ01014276">
    <property type="protein sequence ID" value="MPM53307.1"/>
    <property type="molecule type" value="Genomic_DNA"/>
</dbReference>
<evidence type="ECO:0000256" key="2">
    <source>
        <dbReference type="ARBA" id="ARBA00022553"/>
    </source>
</evidence>
<accession>A0A645AJV0</accession>
<evidence type="ECO:0000259" key="7">
    <source>
        <dbReference type="PROSITE" id="PS51100"/>
    </source>
</evidence>
<dbReference type="InterPro" id="IPR013012">
    <property type="entry name" value="PTS_EIIB_3"/>
</dbReference>
<dbReference type="InterPro" id="IPR003501">
    <property type="entry name" value="PTS_EIIB_2/3"/>
</dbReference>
<dbReference type="AlphaFoldDB" id="A0A645AJV0"/>